<sequence>MAQNSKNVIVGFERNYIRAGAFCGLTDMLGGRSEHFDSLLEAAGLSSACLIEPDSYIGAQKFGMALQLISSRMNRPSLGLDWAAWSKPYFPQLGPIMLASFHAHTIRDVIALAERVLPGHTNAYRPRVVYQSGRAELAYRLEINARMLDRRQVIEHLLAVTSLIFETLTGVTEGKHVLVRFRHGRPSDTTPHSAIFKSPLEFNADHNELVFASKLLDLPILCSHRHVRNCALNLINDRIAYIPDFDGSMTSRVAVAIHAMLGVNIVSLDMLAACMDLGPKTLQRRLAEEGASYGGILEAIRRTEALRLLATTNLPVHLVGTKLDYSSGPAFNLAFKRWIGMSPRAYRQSMTVDGFAQLDEGLTDGPVPHPSQDLARCGAN</sequence>
<gene>
    <name evidence="5" type="ORF">Q2T52_15295</name>
</gene>
<dbReference type="InterPro" id="IPR018060">
    <property type="entry name" value="HTH_AraC"/>
</dbReference>
<proteinExistence type="predicted"/>
<name>A0ABT8SYB4_9HYPH</name>
<comment type="caution">
    <text evidence="5">The sequence shown here is derived from an EMBL/GenBank/DDBJ whole genome shotgun (WGS) entry which is preliminary data.</text>
</comment>
<dbReference type="InterPro" id="IPR009057">
    <property type="entry name" value="Homeodomain-like_sf"/>
</dbReference>
<dbReference type="PROSITE" id="PS01124">
    <property type="entry name" value="HTH_ARAC_FAMILY_2"/>
    <property type="match status" value="1"/>
</dbReference>
<dbReference type="Pfam" id="PF12833">
    <property type="entry name" value="HTH_18"/>
    <property type="match status" value="1"/>
</dbReference>
<reference evidence="5" key="1">
    <citation type="journal article" date="2015" name="Int. J. Syst. Evol. Microbiol.">
        <title>Rhizobium oryzicola sp. nov., potential plant-growth-promoting endophytic bacteria isolated from rice roots.</title>
        <authorList>
            <person name="Zhang X.X."/>
            <person name="Gao J.S."/>
            <person name="Cao Y.H."/>
            <person name="Sheirdil R.A."/>
            <person name="Wang X.C."/>
            <person name="Zhang L."/>
        </authorList>
    </citation>
    <scope>NUCLEOTIDE SEQUENCE</scope>
    <source>
        <strain evidence="5">05753</strain>
    </source>
</reference>
<dbReference type="PANTHER" id="PTHR47894">
    <property type="entry name" value="HTH-TYPE TRANSCRIPTIONAL REGULATOR GADX"/>
    <property type="match status" value="1"/>
</dbReference>
<evidence type="ECO:0000256" key="1">
    <source>
        <dbReference type="ARBA" id="ARBA00023015"/>
    </source>
</evidence>
<dbReference type="EMBL" id="JAUKWQ010000004">
    <property type="protein sequence ID" value="MDO1583454.1"/>
    <property type="molecule type" value="Genomic_DNA"/>
</dbReference>
<evidence type="ECO:0000313" key="5">
    <source>
        <dbReference type="EMBL" id="MDO1583454.1"/>
    </source>
</evidence>
<protein>
    <submittedName>
        <fullName evidence="5">AraC family transcriptional regulator ligand-binding domain-containing protein</fullName>
    </submittedName>
</protein>
<dbReference type="Proteomes" id="UP001169006">
    <property type="component" value="Unassembled WGS sequence"/>
</dbReference>
<keyword evidence="2" id="KW-0238">DNA-binding</keyword>
<dbReference type="InterPro" id="IPR032687">
    <property type="entry name" value="AraC-type_N"/>
</dbReference>
<evidence type="ECO:0000313" key="6">
    <source>
        <dbReference type="Proteomes" id="UP001169006"/>
    </source>
</evidence>
<dbReference type="SUPFAM" id="SSF46689">
    <property type="entry name" value="Homeodomain-like"/>
    <property type="match status" value="1"/>
</dbReference>
<evidence type="ECO:0000256" key="2">
    <source>
        <dbReference type="ARBA" id="ARBA00023125"/>
    </source>
</evidence>
<feature type="domain" description="HTH araC/xylS-type" evidence="4">
    <location>
        <begin position="251"/>
        <end position="349"/>
    </location>
</feature>
<keyword evidence="3" id="KW-0804">Transcription</keyword>
<keyword evidence="1" id="KW-0805">Transcription regulation</keyword>
<dbReference type="PANTHER" id="PTHR47894:SF4">
    <property type="entry name" value="HTH-TYPE TRANSCRIPTIONAL REGULATOR GADX"/>
    <property type="match status" value="1"/>
</dbReference>
<evidence type="ECO:0000256" key="3">
    <source>
        <dbReference type="ARBA" id="ARBA00023163"/>
    </source>
</evidence>
<dbReference type="Pfam" id="PF12625">
    <property type="entry name" value="Arabinose_bd"/>
    <property type="match status" value="1"/>
</dbReference>
<dbReference type="RefSeq" id="WP_302077641.1">
    <property type="nucleotide sequence ID" value="NZ_JAUKWQ010000004.1"/>
</dbReference>
<keyword evidence="6" id="KW-1185">Reference proteome</keyword>
<organism evidence="5 6">
    <name type="scientific">Rhizobium oryzicola</name>
    <dbReference type="NCBI Taxonomy" id="1232668"/>
    <lineage>
        <taxon>Bacteria</taxon>
        <taxon>Pseudomonadati</taxon>
        <taxon>Pseudomonadota</taxon>
        <taxon>Alphaproteobacteria</taxon>
        <taxon>Hyphomicrobiales</taxon>
        <taxon>Rhizobiaceae</taxon>
        <taxon>Rhizobium/Agrobacterium group</taxon>
        <taxon>Rhizobium</taxon>
    </lineage>
</organism>
<reference evidence="5" key="2">
    <citation type="submission" date="2023-07" db="EMBL/GenBank/DDBJ databases">
        <authorList>
            <person name="Sun H."/>
        </authorList>
    </citation>
    <scope>NUCLEOTIDE SEQUENCE</scope>
    <source>
        <strain evidence="5">05753</strain>
    </source>
</reference>
<evidence type="ECO:0000259" key="4">
    <source>
        <dbReference type="PROSITE" id="PS01124"/>
    </source>
</evidence>
<dbReference type="Gene3D" id="1.10.10.60">
    <property type="entry name" value="Homeodomain-like"/>
    <property type="match status" value="1"/>
</dbReference>
<accession>A0ABT8SYB4</accession>
<dbReference type="SMART" id="SM00342">
    <property type="entry name" value="HTH_ARAC"/>
    <property type="match status" value="1"/>
</dbReference>